<dbReference type="SUPFAM" id="SSF102741">
    <property type="entry name" value="Obg GTP-binding protein C-terminal domain"/>
    <property type="match status" value="1"/>
</dbReference>
<dbReference type="NCBIfam" id="NF008956">
    <property type="entry name" value="PRK12299.1"/>
    <property type="match status" value="1"/>
</dbReference>
<feature type="domain" description="Obg" evidence="13">
    <location>
        <begin position="1"/>
        <end position="158"/>
    </location>
</feature>
<dbReference type="FunFam" id="2.70.210.12:FF:000001">
    <property type="entry name" value="GTPase Obg"/>
    <property type="match status" value="1"/>
</dbReference>
<feature type="region of interest" description="Disordered" evidence="10">
    <location>
        <begin position="117"/>
        <end position="145"/>
    </location>
</feature>
<dbReference type="SUPFAM" id="SSF52540">
    <property type="entry name" value="P-loop containing nucleoside triphosphate hydrolases"/>
    <property type="match status" value="1"/>
</dbReference>
<dbReference type="Gene3D" id="3.30.300.350">
    <property type="entry name" value="GTP-binding protein OBG, C-terminal domain"/>
    <property type="match status" value="1"/>
</dbReference>
<dbReference type="InterPro" id="IPR036346">
    <property type="entry name" value="GTP-bd_prot_GTP1/OBG_C_sf"/>
</dbReference>
<reference evidence="14" key="1">
    <citation type="submission" date="2022-02" db="EMBL/GenBank/DDBJ databases">
        <title>Halalkalibacter sp. nov. isolated from Lonar Lake, India.</title>
        <authorList>
            <person name="Joshi A."/>
            <person name="Thite S."/>
            <person name="Lodha T."/>
        </authorList>
    </citation>
    <scope>NUCLEOTIDE SEQUENCE</scope>
    <source>
        <strain evidence="14">MEB205</strain>
    </source>
</reference>
<evidence type="ECO:0000259" key="11">
    <source>
        <dbReference type="PROSITE" id="PS51710"/>
    </source>
</evidence>
<dbReference type="PRINTS" id="PR00326">
    <property type="entry name" value="GTP1OBG"/>
</dbReference>
<dbReference type="NCBIfam" id="NF008954">
    <property type="entry name" value="PRK12296.1"/>
    <property type="match status" value="1"/>
</dbReference>
<evidence type="ECO:0000256" key="9">
    <source>
        <dbReference type="HAMAP-Rule" id="MF_01454"/>
    </source>
</evidence>
<gene>
    <name evidence="14" type="primary">obgE</name>
    <name evidence="9" type="synonym">obg</name>
    <name evidence="14" type="ORF">MF646_07510</name>
</gene>
<dbReference type="AlphaFoldDB" id="A0A9X2CNS8"/>
<keyword evidence="5 9" id="KW-0547">Nucleotide-binding</keyword>
<accession>A0A9X2CNS8</accession>
<keyword evidence="15" id="KW-1185">Reference proteome</keyword>
<protein>
    <recommendedName>
        <fullName evidence="9">GTPase Obg</fullName>
        <ecNumber evidence="9">3.6.5.-</ecNumber>
    </recommendedName>
    <alternativeName>
        <fullName evidence="9">GTP-binding protein Obg</fullName>
    </alternativeName>
</protein>
<name>A0A9X2CNS8_9BACI</name>
<comment type="subunit">
    <text evidence="9">Monomer.</text>
</comment>
<evidence type="ECO:0000256" key="7">
    <source>
        <dbReference type="ARBA" id="ARBA00022842"/>
    </source>
</evidence>
<dbReference type="Gene3D" id="2.70.210.12">
    <property type="entry name" value="GTP1/OBG domain"/>
    <property type="match status" value="1"/>
</dbReference>
<dbReference type="FunFam" id="3.40.50.300:FF:000515">
    <property type="entry name" value="GTPase Obg"/>
    <property type="match status" value="1"/>
</dbReference>
<dbReference type="Proteomes" id="UP001139150">
    <property type="component" value="Unassembled WGS sequence"/>
</dbReference>
<evidence type="ECO:0000256" key="6">
    <source>
        <dbReference type="ARBA" id="ARBA00022801"/>
    </source>
</evidence>
<feature type="binding site" evidence="9">
    <location>
        <position position="192"/>
    </location>
    <ligand>
        <name>Mg(2+)</name>
        <dbReference type="ChEBI" id="CHEBI:18420"/>
    </ligand>
</feature>
<dbReference type="InterPro" id="IPR014100">
    <property type="entry name" value="GTP-bd_Obg/CgtA"/>
</dbReference>
<dbReference type="InterPro" id="IPR006169">
    <property type="entry name" value="GTP1_OBG_dom"/>
</dbReference>
<dbReference type="PROSITE" id="PS51881">
    <property type="entry name" value="OCT"/>
    <property type="match status" value="1"/>
</dbReference>
<evidence type="ECO:0000256" key="10">
    <source>
        <dbReference type="SAM" id="MobiDB-lite"/>
    </source>
</evidence>
<evidence type="ECO:0000256" key="3">
    <source>
        <dbReference type="ARBA" id="ARBA00022490"/>
    </source>
</evidence>
<keyword evidence="7 9" id="KW-0460">Magnesium</keyword>
<dbReference type="PANTHER" id="PTHR11702:SF31">
    <property type="entry name" value="MITOCHONDRIAL RIBOSOME-ASSOCIATED GTPASE 2"/>
    <property type="match status" value="1"/>
</dbReference>
<dbReference type="NCBIfam" id="TIGR03595">
    <property type="entry name" value="Obg_CgtA_exten"/>
    <property type="match status" value="1"/>
</dbReference>
<evidence type="ECO:0000256" key="4">
    <source>
        <dbReference type="ARBA" id="ARBA00022723"/>
    </source>
</evidence>
<dbReference type="PIRSF" id="PIRSF002401">
    <property type="entry name" value="GTP_bd_Obg/CgtA"/>
    <property type="match status" value="1"/>
</dbReference>
<dbReference type="GO" id="GO:0005525">
    <property type="term" value="F:GTP binding"/>
    <property type="evidence" value="ECO:0007669"/>
    <property type="project" value="UniProtKB-UniRule"/>
</dbReference>
<feature type="binding site" evidence="9">
    <location>
        <begin position="282"/>
        <end position="285"/>
    </location>
    <ligand>
        <name>GTP</name>
        <dbReference type="ChEBI" id="CHEBI:37565"/>
    </ligand>
</feature>
<dbReference type="PROSITE" id="PS51710">
    <property type="entry name" value="G_OBG"/>
    <property type="match status" value="1"/>
</dbReference>
<dbReference type="EC" id="3.6.5.-" evidence="9"/>
<feature type="binding site" evidence="9">
    <location>
        <position position="172"/>
    </location>
    <ligand>
        <name>Mg(2+)</name>
        <dbReference type="ChEBI" id="CHEBI:18420"/>
    </ligand>
</feature>
<dbReference type="Gene3D" id="3.40.50.300">
    <property type="entry name" value="P-loop containing nucleotide triphosphate hydrolases"/>
    <property type="match status" value="1"/>
</dbReference>
<dbReference type="GO" id="GO:0005737">
    <property type="term" value="C:cytoplasm"/>
    <property type="evidence" value="ECO:0007669"/>
    <property type="project" value="UniProtKB-SubCell"/>
</dbReference>
<feature type="domain" description="OCT" evidence="12">
    <location>
        <begin position="349"/>
        <end position="427"/>
    </location>
</feature>
<comment type="function">
    <text evidence="9">An essential GTPase which binds GTP, GDP and possibly (p)ppGpp with moderate affinity, with high nucleotide exchange rates and a fairly low GTP hydrolysis rate. Plays a role in control of the cell cycle, stress response, ribosome biogenesis and in those bacteria that undergo differentiation, in morphogenesis control.</text>
</comment>
<dbReference type="InterPro" id="IPR015349">
    <property type="entry name" value="OCT_dom"/>
</dbReference>
<keyword evidence="4 9" id="KW-0479">Metal-binding</keyword>
<dbReference type="PANTHER" id="PTHR11702">
    <property type="entry name" value="DEVELOPMENTALLY REGULATED GTP-BINDING PROTEIN-RELATED"/>
    <property type="match status" value="1"/>
</dbReference>
<feature type="binding site" evidence="9">
    <location>
        <begin position="190"/>
        <end position="194"/>
    </location>
    <ligand>
        <name>GTP</name>
        <dbReference type="ChEBI" id="CHEBI:37565"/>
    </ligand>
</feature>
<comment type="similarity">
    <text evidence="2 9">Belongs to the TRAFAC class OBG-HflX-like GTPase superfamily. OBG GTPase family.</text>
</comment>
<dbReference type="PROSITE" id="PS51883">
    <property type="entry name" value="OBG"/>
    <property type="match status" value="1"/>
</dbReference>
<dbReference type="GO" id="GO:0042254">
    <property type="term" value="P:ribosome biogenesis"/>
    <property type="evidence" value="ECO:0007669"/>
    <property type="project" value="UniProtKB-UniRule"/>
</dbReference>
<dbReference type="InterPro" id="IPR045086">
    <property type="entry name" value="OBG_GTPase"/>
</dbReference>
<dbReference type="GO" id="GO:0000287">
    <property type="term" value="F:magnesium ion binding"/>
    <property type="evidence" value="ECO:0007669"/>
    <property type="project" value="InterPro"/>
</dbReference>
<dbReference type="PROSITE" id="PS00905">
    <property type="entry name" value="GTP1_OBG"/>
    <property type="match status" value="1"/>
</dbReference>
<comment type="caution">
    <text evidence="14">The sequence shown here is derived from an EMBL/GenBank/DDBJ whole genome shotgun (WGS) entry which is preliminary data.</text>
</comment>
<dbReference type="EMBL" id="JAKRYL010000006">
    <property type="protein sequence ID" value="MCL7746968.1"/>
    <property type="molecule type" value="Genomic_DNA"/>
</dbReference>
<dbReference type="NCBIfam" id="TIGR00231">
    <property type="entry name" value="small_GTP"/>
    <property type="match status" value="1"/>
</dbReference>
<evidence type="ECO:0000256" key="5">
    <source>
        <dbReference type="ARBA" id="ARBA00022741"/>
    </source>
</evidence>
<dbReference type="Pfam" id="PF01926">
    <property type="entry name" value="MMR_HSR1"/>
    <property type="match status" value="1"/>
</dbReference>
<dbReference type="InterPro" id="IPR027417">
    <property type="entry name" value="P-loop_NTPase"/>
</dbReference>
<feature type="domain" description="OBG-type G" evidence="11">
    <location>
        <begin position="159"/>
        <end position="329"/>
    </location>
</feature>
<dbReference type="InterPro" id="IPR036726">
    <property type="entry name" value="GTP1_OBG_dom_sf"/>
</dbReference>
<comment type="cofactor">
    <cofactor evidence="1 9">
        <name>Mg(2+)</name>
        <dbReference type="ChEBI" id="CHEBI:18420"/>
    </cofactor>
</comment>
<dbReference type="NCBIfam" id="TIGR02729">
    <property type="entry name" value="Obg_CgtA"/>
    <property type="match status" value="1"/>
</dbReference>
<dbReference type="InterPro" id="IPR006074">
    <property type="entry name" value="GTP1-OBG_CS"/>
</dbReference>
<keyword evidence="6 9" id="KW-0378">Hydrolase</keyword>
<evidence type="ECO:0000259" key="13">
    <source>
        <dbReference type="PROSITE" id="PS51883"/>
    </source>
</evidence>
<dbReference type="CDD" id="cd01898">
    <property type="entry name" value="Obg"/>
    <property type="match status" value="1"/>
</dbReference>
<dbReference type="NCBIfam" id="NF008955">
    <property type="entry name" value="PRK12297.1"/>
    <property type="match status" value="1"/>
</dbReference>
<evidence type="ECO:0000256" key="1">
    <source>
        <dbReference type="ARBA" id="ARBA00001946"/>
    </source>
</evidence>
<feature type="binding site" evidence="9">
    <location>
        <begin position="165"/>
        <end position="172"/>
    </location>
    <ligand>
        <name>GTP</name>
        <dbReference type="ChEBI" id="CHEBI:37565"/>
    </ligand>
</feature>
<keyword evidence="3 9" id="KW-0963">Cytoplasm</keyword>
<feature type="binding site" evidence="9">
    <location>
        <begin position="212"/>
        <end position="215"/>
    </location>
    <ligand>
        <name>GTP</name>
        <dbReference type="ChEBI" id="CHEBI:37565"/>
    </ligand>
</feature>
<organism evidence="14 15">
    <name type="scientific">Halalkalibacter alkaliphilus</name>
    <dbReference type="NCBI Taxonomy" id="2917993"/>
    <lineage>
        <taxon>Bacteria</taxon>
        <taxon>Bacillati</taxon>
        <taxon>Bacillota</taxon>
        <taxon>Bacilli</taxon>
        <taxon>Bacillales</taxon>
        <taxon>Bacillaceae</taxon>
        <taxon>Halalkalibacter</taxon>
    </lineage>
</organism>
<dbReference type="InterPro" id="IPR031167">
    <property type="entry name" value="G_OBG"/>
</dbReference>
<dbReference type="RefSeq" id="WP_250095876.1">
    <property type="nucleotide sequence ID" value="NZ_JAKRYL010000006.1"/>
</dbReference>
<feature type="binding site" evidence="9">
    <location>
        <begin position="310"/>
        <end position="312"/>
    </location>
    <ligand>
        <name>GTP</name>
        <dbReference type="ChEBI" id="CHEBI:37565"/>
    </ligand>
</feature>
<dbReference type="SUPFAM" id="SSF82051">
    <property type="entry name" value="Obg GTP-binding protein N-terminal domain"/>
    <property type="match status" value="1"/>
</dbReference>
<proteinExistence type="inferred from homology"/>
<sequence>MFVDKVKVYVKGGDGGNGQVSYRREKYVPDGGPAGGDGGRGASVVFEVEEGLRTLMDFRYKRHFKAQRGEHGRPKNQHGKNADDMIVKVPPGTTVIDDATGQIIADLTEHGQKAVIAKGGRGGRGNTRFATPVNPAPDIAENGEPGQERDVVLELKVLADVGLVGFPSVGKSTLLSVVSAAKPKIADYHFTTITPNLGVVETEDNRSFVMADLPGLIEGAHEGVGLGHQFLRHIERTRVIVHVIDMSALEGRDPYEDFLMINDELKQYNMRLLERPQIVVANKMDMPESEENLKIFKEKLNGQYPVFPISAVTKKGLRDLLITVADKIEETPEFPLYEETEESTRVVYRHEKKEIPFVITRDDDGTFVLSGAELERLFKMTDFSRDESVRRFARQMRGMGVDDALRARGAKDGDLVRIMKFEFEFID</sequence>
<dbReference type="InterPro" id="IPR005225">
    <property type="entry name" value="Small_GTP-bd"/>
</dbReference>
<evidence type="ECO:0000313" key="15">
    <source>
        <dbReference type="Proteomes" id="UP001139150"/>
    </source>
</evidence>
<dbReference type="Pfam" id="PF01018">
    <property type="entry name" value="GTP1_OBG"/>
    <property type="match status" value="1"/>
</dbReference>
<dbReference type="GO" id="GO:0003924">
    <property type="term" value="F:GTPase activity"/>
    <property type="evidence" value="ECO:0007669"/>
    <property type="project" value="UniProtKB-UniRule"/>
</dbReference>
<dbReference type="InterPro" id="IPR006073">
    <property type="entry name" value="GTP-bd"/>
</dbReference>
<dbReference type="Pfam" id="PF09269">
    <property type="entry name" value="DUF1967"/>
    <property type="match status" value="1"/>
</dbReference>
<evidence type="ECO:0000259" key="12">
    <source>
        <dbReference type="PROSITE" id="PS51881"/>
    </source>
</evidence>
<dbReference type="HAMAP" id="MF_01454">
    <property type="entry name" value="GTPase_Obg"/>
    <property type="match status" value="1"/>
</dbReference>
<keyword evidence="8 9" id="KW-0342">GTP-binding</keyword>
<comment type="subcellular location">
    <subcellularLocation>
        <location evidence="9">Cytoplasm</location>
    </subcellularLocation>
</comment>
<evidence type="ECO:0000256" key="8">
    <source>
        <dbReference type="ARBA" id="ARBA00023134"/>
    </source>
</evidence>
<evidence type="ECO:0000256" key="2">
    <source>
        <dbReference type="ARBA" id="ARBA00007699"/>
    </source>
</evidence>
<evidence type="ECO:0000313" key="14">
    <source>
        <dbReference type="EMBL" id="MCL7746968.1"/>
    </source>
</evidence>